<protein>
    <submittedName>
        <fullName evidence="1">Uncharacterized protein</fullName>
    </submittedName>
</protein>
<evidence type="ECO:0000313" key="1">
    <source>
        <dbReference type="EMBL" id="OQR95259.1"/>
    </source>
</evidence>
<keyword evidence="2" id="KW-1185">Reference proteome</keyword>
<accession>A0A1V9ZB83</accession>
<reference evidence="1 2" key="1">
    <citation type="journal article" date="2014" name="Genome Biol. Evol.">
        <title>The secreted proteins of Achlya hypogyna and Thraustotheca clavata identify the ancestral oomycete secretome and reveal gene acquisitions by horizontal gene transfer.</title>
        <authorList>
            <person name="Misner I."/>
            <person name="Blouin N."/>
            <person name="Leonard G."/>
            <person name="Richards T.A."/>
            <person name="Lane C.E."/>
        </authorList>
    </citation>
    <scope>NUCLEOTIDE SEQUENCE [LARGE SCALE GENOMIC DNA]</scope>
    <source>
        <strain evidence="1 2">ATCC 48635</strain>
    </source>
</reference>
<gene>
    <name evidence="1" type="ORF">ACHHYP_20007</name>
</gene>
<name>A0A1V9ZB83_ACHHY</name>
<dbReference type="STRING" id="1202772.A0A1V9ZB83"/>
<dbReference type="AlphaFoldDB" id="A0A1V9ZB83"/>
<sequence>MLLFAAFTTAQLVTDACGAGLITLMSNVLWANRLMELTERAMVAMESLLHFHTIPIGALGRPTAVHFSGLHFALPPDRPRVIHGVEVAFVVAQSLRTRMVALFRLAESDAGTIFIDDIKLPRFRFQC</sequence>
<organism evidence="1 2">
    <name type="scientific">Achlya hypogyna</name>
    <name type="common">Oomycete</name>
    <name type="synonym">Protoachlya hypogyna</name>
    <dbReference type="NCBI Taxonomy" id="1202772"/>
    <lineage>
        <taxon>Eukaryota</taxon>
        <taxon>Sar</taxon>
        <taxon>Stramenopiles</taxon>
        <taxon>Oomycota</taxon>
        <taxon>Saprolegniomycetes</taxon>
        <taxon>Saprolegniales</taxon>
        <taxon>Achlyaceae</taxon>
        <taxon>Achlya</taxon>
    </lineage>
</organism>
<proteinExistence type="predicted"/>
<comment type="caution">
    <text evidence="1">The sequence shown here is derived from an EMBL/GenBank/DDBJ whole genome shotgun (WGS) entry which is preliminary data.</text>
</comment>
<dbReference type="EMBL" id="JNBR01000332">
    <property type="protein sequence ID" value="OQR95259.1"/>
    <property type="molecule type" value="Genomic_DNA"/>
</dbReference>
<evidence type="ECO:0000313" key="2">
    <source>
        <dbReference type="Proteomes" id="UP000243579"/>
    </source>
</evidence>
<dbReference type="Proteomes" id="UP000243579">
    <property type="component" value="Unassembled WGS sequence"/>
</dbReference>